<organism evidence="1 2">
    <name type="scientific">Acacia crassicarpa</name>
    <name type="common">northern wattle</name>
    <dbReference type="NCBI Taxonomy" id="499986"/>
    <lineage>
        <taxon>Eukaryota</taxon>
        <taxon>Viridiplantae</taxon>
        <taxon>Streptophyta</taxon>
        <taxon>Embryophyta</taxon>
        <taxon>Tracheophyta</taxon>
        <taxon>Spermatophyta</taxon>
        <taxon>Magnoliopsida</taxon>
        <taxon>eudicotyledons</taxon>
        <taxon>Gunneridae</taxon>
        <taxon>Pentapetalae</taxon>
        <taxon>rosids</taxon>
        <taxon>fabids</taxon>
        <taxon>Fabales</taxon>
        <taxon>Fabaceae</taxon>
        <taxon>Caesalpinioideae</taxon>
        <taxon>mimosoid clade</taxon>
        <taxon>Acacieae</taxon>
        <taxon>Acacia</taxon>
    </lineage>
</organism>
<protein>
    <submittedName>
        <fullName evidence="1">Uncharacterized protein</fullName>
    </submittedName>
</protein>
<proteinExistence type="predicted"/>
<evidence type="ECO:0000313" key="2">
    <source>
        <dbReference type="Proteomes" id="UP001293593"/>
    </source>
</evidence>
<comment type="caution">
    <text evidence="1">The sequence shown here is derived from an EMBL/GenBank/DDBJ whole genome shotgun (WGS) entry which is preliminary data.</text>
</comment>
<name>A0AAE1TDY0_9FABA</name>
<dbReference type="AlphaFoldDB" id="A0AAE1TDY0"/>
<gene>
    <name evidence="1" type="ORF">QN277_011832</name>
</gene>
<sequence length="42" mass="4471">MEIGRGGSSSFSYYTILGVSSDSTSAENKESLLETCFAMASR</sequence>
<accession>A0AAE1TDY0</accession>
<dbReference type="EMBL" id="JAWXYG010000002">
    <property type="protein sequence ID" value="KAK4280174.1"/>
    <property type="molecule type" value="Genomic_DNA"/>
</dbReference>
<reference evidence="1" key="1">
    <citation type="submission" date="2023-10" db="EMBL/GenBank/DDBJ databases">
        <title>Chromosome-level genome of the transformable northern wattle, Acacia crassicarpa.</title>
        <authorList>
            <person name="Massaro I."/>
            <person name="Sinha N.R."/>
            <person name="Poethig S."/>
            <person name="Leichty A.R."/>
        </authorList>
    </citation>
    <scope>NUCLEOTIDE SEQUENCE</scope>
    <source>
        <strain evidence="1">Acra3RX</strain>
        <tissue evidence="1">Leaf</tissue>
    </source>
</reference>
<dbReference type="Proteomes" id="UP001293593">
    <property type="component" value="Unassembled WGS sequence"/>
</dbReference>
<evidence type="ECO:0000313" key="1">
    <source>
        <dbReference type="EMBL" id="KAK4280174.1"/>
    </source>
</evidence>
<keyword evidence="2" id="KW-1185">Reference proteome</keyword>